<keyword evidence="11" id="KW-1185">Reference proteome</keyword>
<dbReference type="OrthoDB" id="17644at2759"/>
<evidence type="ECO:0000256" key="7">
    <source>
        <dbReference type="ARBA" id="ARBA00023132"/>
    </source>
</evidence>
<evidence type="ECO:0000256" key="3">
    <source>
        <dbReference type="ARBA" id="ARBA00022448"/>
    </source>
</evidence>
<evidence type="ECO:0000313" key="11">
    <source>
        <dbReference type="Proteomes" id="UP000007797"/>
    </source>
</evidence>
<keyword evidence="5 9" id="KW-0653">Protein transport</keyword>
<dbReference type="STRING" id="1054147.F4Q8X9"/>
<comment type="similarity">
    <text evidence="2 9">Belongs to the nucleoporin Nup85 family.</text>
</comment>
<reference evidence="11" key="1">
    <citation type="journal article" date="2011" name="Genome Res.">
        <title>Phylogeny-wide analysis of social amoeba genomes highlights ancient origins for complex intercellular communication.</title>
        <authorList>
            <person name="Heidel A.J."/>
            <person name="Lawal H.M."/>
            <person name="Felder M."/>
            <person name="Schilde C."/>
            <person name="Helps N.R."/>
            <person name="Tunggal B."/>
            <person name="Rivero F."/>
            <person name="John U."/>
            <person name="Schleicher M."/>
            <person name="Eichinger L."/>
            <person name="Platzer M."/>
            <person name="Noegel A.A."/>
            <person name="Schaap P."/>
            <person name="Gloeckner G."/>
        </authorList>
    </citation>
    <scope>NUCLEOTIDE SEQUENCE [LARGE SCALE GENOMIC DNA]</scope>
    <source>
        <strain evidence="11">SH3</strain>
    </source>
</reference>
<dbReference type="PANTHER" id="PTHR13373:SF21">
    <property type="entry name" value="NUCLEAR PORE COMPLEX PROTEIN NUP85"/>
    <property type="match status" value="1"/>
</dbReference>
<dbReference type="PANTHER" id="PTHR13373">
    <property type="entry name" value="FROUNT PROTEIN-RELATED"/>
    <property type="match status" value="1"/>
</dbReference>
<keyword evidence="6 9" id="KW-0811">Translocation</keyword>
<dbReference type="RefSeq" id="XP_004351868.1">
    <property type="nucleotide sequence ID" value="XM_004351816.1"/>
</dbReference>
<dbReference type="GO" id="GO:0006606">
    <property type="term" value="P:protein import into nucleus"/>
    <property type="evidence" value="ECO:0007669"/>
    <property type="project" value="TreeGrafter"/>
</dbReference>
<keyword evidence="4 9" id="KW-0509">mRNA transport</keyword>
<sequence>MSKDTARIAQLSNHLLNHKLNSLLFTDLDSIIKNDQSFSNYKELDFLIKYKHLIHFFKKREFENYSEYFCEMFRNQIVPRSFSIRLMLDIIPLLESLNKVYFNLDDTMMLTNYLEDIQSSHLADQYLQGISVQNLQSLRLALSRNIAKSFKHNQQQLQNQHTQQLKLSI</sequence>
<keyword evidence="9" id="KW-0472">Membrane</keyword>
<dbReference type="GO" id="GO:0045893">
    <property type="term" value="P:positive regulation of DNA-templated transcription"/>
    <property type="evidence" value="ECO:0007669"/>
    <property type="project" value="TreeGrafter"/>
</dbReference>
<protein>
    <recommendedName>
        <fullName evidence="9">Nuclear pore complex protein Nup85</fullName>
    </recommendedName>
</protein>
<dbReference type="GeneID" id="14867255"/>
<keyword evidence="8 9" id="KW-0539">Nucleus</keyword>
<evidence type="ECO:0000313" key="10">
    <source>
        <dbReference type="EMBL" id="EGG15148.1"/>
    </source>
</evidence>
<comment type="function">
    <text evidence="9">Functions as a component of the nuclear pore complex (NPC).</text>
</comment>
<dbReference type="InterPro" id="IPR011502">
    <property type="entry name" value="Nucleoporin_Nup85"/>
</dbReference>
<evidence type="ECO:0000256" key="8">
    <source>
        <dbReference type="ARBA" id="ARBA00023242"/>
    </source>
</evidence>
<dbReference type="GO" id="GO:0017056">
    <property type="term" value="F:structural constituent of nuclear pore"/>
    <property type="evidence" value="ECO:0007669"/>
    <property type="project" value="TreeGrafter"/>
</dbReference>
<proteinExistence type="inferred from homology"/>
<dbReference type="KEGG" id="dfa:DFA_09972"/>
<comment type="subcellular location">
    <subcellularLocation>
        <location evidence="1 9">Nucleus</location>
        <location evidence="1 9">Nuclear pore complex</location>
    </subcellularLocation>
</comment>
<dbReference type="GO" id="GO:0006406">
    <property type="term" value="P:mRNA export from nucleus"/>
    <property type="evidence" value="ECO:0007669"/>
    <property type="project" value="TreeGrafter"/>
</dbReference>
<dbReference type="Pfam" id="PF07575">
    <property type="entry name" value="Nucleopor_Nup85"/>
    <property type="match status" value="1"/>
</dbReference>
<organism evidence="10 11">
    <name type="scientific">Cavenderia fasciculata</name>
    <name type="common">Slime mold</name>
    <name type="synonym">Dictyostelium fasciculatum</name>
    <dbReference type="NCBI Taxonomy" id="261658"/>
    <lineage>
        <taxon>Eukaryota</taxon>
        <taxon>Amoebozoa</taxon>
        <taxon>Evosea</taxon>
        <taxon>Eumycetozoa</taxon>
        <taxon>Dictyostelia</taxon>
        <taxon>Acytosteliales</taxon>
        <taxon>Cavenderiaceae</taxon>
        <taxon>Cavenderia</taxon>
    </lineage>
</organism>
<dbReference type="GO" id="GO:0031080">
    <property type="term" value="C:nuclear pore outer ring"/>
    <property type="evidence" value="ECO:0007669"/>
    <property type="project" value="TreeGrafter"/>
</dbReference>
<evidence type="ECO:0000256" key="1">
    <source>
        <dbReference type="ARBA" id="ARBA00004567"/>
    </source>
</evidence>
<dbReference type="GO" id="GO:0031965">
    <property type="term" value="C:nuclear membrane"/>
    <property type="evidence" value="ECO:0007669"/>
    <property type="project" value="UniProtKB-UniRule"/>
</dbReference>
<dbReference type="Proteomes" id="UP000007797">
    <property type="component" value="Unassembled WGS sequence"/>
</dbReference>
<dbReference type="EMBL" id="GL883026">
    <property type="protein sequence ID" value="EGG15148.1"/>
    <property type="molecule type" value="Genomic_DNA"/>
</dbReference>
<gene>
    <name evidence="10" type="ORF">DFA_09972</name>
</gene>
<keyword evidence="3 9" id="KW-0813">Transport</keyword>
<evidence type="ECO:0000256" key="9">
    <source>
        <dbReference type="RuleBase" id="RU365073"/>
    </source>
</evidence>
<dbReference type="AlphaFoldDB" id="F4Q8X9"/>
<evidence type="ECO:0000256" key="5">
    <source>
        <dbReference type="ARBA" id="ARBA00022927"/>
    </source>
</evidence>
<name>F4Q8X9_CACFS</name>
<comment type="subunit">
    <text evidence="9">Component of the nuclear pore complex (NPC).</text>
</comment>
<evidence type="ECO:0000256" key="4">
    <source>
        <dbReference type="ARBA" id="ARBA00022816"/>
    </source>
</evidence>
<keyword evidence="7 9" id="KW-0906">Nuclear pore complex</keyword>
<accession>F4Q8X9</accession>
<evidence type="ECO:0000256" key="6">
    <source>
        <dbReference type="ARBA" id="ARBA00023010"/>
    </source>
</evidence>
<evidence type="ECO:0000256" key="2">
    <source>
        <dbReference type="ARBA" id="ARBA00005573"/>
    </source>
</evidence>